<evidence type="ECO:0000256" key="4">
    <source>
        <dbReference type="ARBA" id="ARBA00022989"/>
    </source>
</evidence>
<keyword evidence="3 6" id="KW-0812">Transmembrane</keyword>
<dbReference type="EMBL" id="UOGE01000004">
    <property type="protein sequence ID" value="VAX16268.1"/>
    <property type="molecule type" value="Genomic_DNA"/>
</dbReference>
<dbReference type="InterPro" id="IPR005899">
    <property type="entry name" value="Na_pump_deCOase"/>
</dbReference>
<organism evidence="7">
    <name type="scientific">hydrothermal vent metagenome</name>
    <dbReference type="NCBI Taxonomy" id="652676"/>
    <lineage>
        <taxon>unclassified sequences</taxon>
        <taxon>metagenomes</taxon>
        <taxon>ecological metagenomes</taxon>
    </lineage>
</organism>
<sequence>MGNVTDALIVTVIGMGIIFLVLTILLLTIVLLNKAFPHVPEPVAETSGGDDTLLVAVIQAAIAKYLKRRPSDISIKSVK</sequence>
<keyword evidence="2" id="KW-1003">Cell membrane</keyword>
<evidence type="ECO:0000256" key="1">
    <source>
        <dbReference type="ARBA" id="ARBA00004236"/>
    </source>
</evidence>
<evidence type="ECO:0000256" key="3">
    <source>
        <dbReference type="ARBA" id="ARBA00022692"/>
    </source>
</evidence>
<comment type="subcellular location">
    <subcellularLocation>
        <location evidence="1">Cell membrane</location>
    </subcellularLocation>
</comment>
<evidence type="ECO:0000313" key="7">
    <source>
        <dbReference type="EMBL" id="VAX16268.1"/>
    </source>
</evidence>
<accession>A0A3B1BXQ5</accession>
<evidence type="ECO:0000256" key="2">
    <source>
        <dbReference type="ARBA" id="ARBA00022475"/>
    </source>
</evidence>
<proteinExistence type="predicted"/>
<keyword evidence="5 6" id="KW-0472">Membrane</keyword>
<evidence type="ECO:0008006" key="8">
    <source>
        <dbReference type="Google" id="ProtNLM"/>
    </source>
</evidence>
<dbReference type="AlphaFoldDB" id="A0A3B1BXQ5"/>
<dbReference type="Pfam" id="PF04277">
    <property type="entry name" value="OAD_gamma"/>
    <property type="match status" value="1"/>
</dbReference>
<evidence type="ECO:0000256" key="6">
    <source>
        <dbReference type="SAM" id="Phobius"/>
    </source>
</evidence>
<dbReference type="NCBIfam" id="NF040909">
    <property type="entry name" value="OadG_rel_small"/>
    <property type="match status" value="1"/>
</dbReference>
<gene>
    <name evidence="7" type="ORF">MNBD_NITROSPINAE02-328</name>
</gene>
<protein>
    <recommendedName>
        <fullName evidence="8">Oxaloacetate decarboxylase gamma chain</fullName>
    </recommendedName>
</protein>
<keyword evidence="4 6" id="KW-1133">Transmembrane helix</keyword>
<name>A0A3B1BXQ5_9ZZZZ</name>
<reference evidence="7" key="1">
    <citation type="submission" date="2018-06" db="EMBL/GenBank/DDBJ databases">
        <authorList>
            <person name="Zhirakovskaya E."/>
        </authorList>
    </citation>
    <scope>NUCLEOTIDE SEQUENCE</scope>
</reference>
<evidence type="ECO:0000256" key="5">
    <source>
        <dbReference type="ARBA" id="ARBA00023136"/>
    </source>
</evidence>
<feature type="transmembrane region" description="Helical" evidence="6">
    <location>
        <begin position="7"/>
        <end position="32"/>
    </location>
</feature>